<dbReference type="OrthoDB" id="10001713at2759"/>
<protein>
    <recommendedName>
        <fullName evidence="1">Ig-like domain-containing protein</fullName>
    </recommendedName>
</protein>
<dbReference type="InterPro" id="IPR036179">
    <property type="entry name" value="Ig-like_dom_sf"/>
</dbReference>
<organism evidence="2">
    <name type="scientific">Oppiella nova</name>
    <dbReference type="NCBI Taxonomy" id="334625"/>
    <lineage>
        <taxon>Eukaryota</taxon>
        <taxon>Metazoa</taxon>
        <taxon>Ecdysozoa</taxon>
        <taxon>Arthropoda</taxon>
        <taxon>Chelicerata</taxon>
        <taxon>Arachnida</taxon>
        <taxon>Acari</taxon>
        <taxon>Acariformes</taxon>
        <taxon>Sarcoptiformes</taxon>
        <taxon>Oribatida</taxon>
        <taxon>Brachypylina</taxon>
        <taxon>Oppioidea</taxon>
        <taxon>Oppiidae</taxon>
        <taxon>Oppiella</taxon>
    </lineage>
</organism>
<feature type="domain" description="Ig-like" evidence="1">
    <location>
        <begin position="1"/>
        <end position="71"/>
    </location>
</feature>
<dbReference type="SUPFAM" id="SSF48726">
    <property type="entry name" value="Immunoglobulin"/>
    <property type="match status" value="1"/>
</dbReference>
<evidence type="ECO:0000313" key="3">
    <source>
        <dbReference type="Proteomes" id="UP000728032"/>
    </source>
</evidence>
<dbReference type="PROSITE" id="PS50835">
    <property type="entry name" value="IG_LIKE"/>
    <property type="match status" value="1"/>
</dbReference>
<feature type="non-terminal residue" evidence="2">
    <location>
        <position position="1"/>
    </location>
</feature>
<keyword evidence="3" id="KW-1185">Reference proteome</keyword>
<evidence type="ECO:0000259" key="1">
    <source>
        <dbReference type="PROSITE" id="PS50835"/>
    </source>
</evidence>
<dbReference type="EMBL" id="OC955424">
    <property type="protein sequence ID" value="CAD7664730.1"/>
    <property type="molecule type" value="Genomic_DNA"/>
</dbReference>
<dbReference type="Proteomes" id="UP000728032">
    <property type="component" value="Unassembled WGS sequence"/>
</dbReference>
<dbReference type="AlphaFoldDB" id="A0A7R9MQS7"/>
<evidence type="ECO:0000313" key="2">
    <source>
        <dbReference type="EMBL" id="CAD7664730.1"/>
    </source>
</evidence>
<dbReference type="Gene3D" id="2.60.40.10">
    <property type="entry name" value="Immunoglobulins"/>
    <property type="match status" value="1"/>
</dbReference>
<accession>A0A7R9MQS7</accession>
<dbReference type="InterPro" id="IPR007110">
    <property type="entry name" value="Ig-like_dom"/>
</dbReference>
<proteinExistence type="predicted"/>
<gene>
    <name evidence="2" type="ORF">ONB1V03_LOCUS21288</name>
</gene>
<sequence>MITWFLDGSELDIRKQEAHTLHKALWDEYVVDRNTIVSYLNITVSSVFDAGLYECVLTNKAGNNRHSAHIRVKGPTNIRQMHTRNFTAMNDITLNCPVVGDKPKIIEWHK</sequence>
<name>A0A7R9MQS7_9ACAR</name>
<reference evidence="2" key="1">
    <citation type="submission" date="2020-11" db="EMBL/GenBank/DDBJ databases">
        <authorList>
            <person name="Tran Van P."/>
        </authorList>
    </citation>
    <scope>NUCLEOTIDE SEQUENCE</scope>
</reference>
<dbReference type="EMBL" id="CAJPVJ010040599">
    <property type="protein sequence ID" value="CAG2181867.1"/>
    <property type="molecule type" value="Genomic_DNA"/>
</dbReference>
<dbReference type="InterPro" id="IPR013783">
    <property type="entry name" value="Ig-like_fold"/>
</dbReference>